<dbReference type="Proteomes" id="UP000241462">
    <property type="component" value="Unassembled WGS sequence"/>
</dbReference>
<dbReference type="AlphaFoldDB" id="A0A2T2ZX47"/>
<dbReference type="InParanoid" id="A0A2T2ZX47"/>
<name>A0A2T2ZX47_9PEZI</name>
<sequence length="159" mass="17794">MMHKYDEPNPTVPASGVIKGQKTVGMSPTEWQAKEEEKRNGAERNKNPARQVSSKTKRPPALISGQHWLFDSSSLPTAVDIESDQFPARTCADGSWWRKSNITTVVLLAWSVPDQLACLCFPSTQARSRLLDHCQSMVWLRQVSCSSYQDPLLGPRQPV</sequence>
<organism evidence="2 3">
    <name type="scientific">Coniella lustricola</name>
    <dbReference type="NCBI Taxonomy" id="2025994"/>
    <lineage>
        <taxon>Eukaryota</taxon>
        <taxon>Fungi</taxon>
        <taxon>Dikarya</taxon>
        <taxon>Ascomycota</taxon>
        <taxon>Pezizomycotina</taxon>
        <taxon>Sordariomycetes</taxon>
        <taxon>Sordariomycetidae</taxon>
        <taxon>Diaporthales</taxon>
        <taxon>Schizoparmaceae</taxon>
        <taxon>Coniella</taxon>
    </lineage>
</organism>
<feature type="compositionally biased region" description="Basic and acidic residues" evidence="1">
    <location>
        <begin position="32"/>
        <end position="46"/>
    </location>
</feature>
<keyword evidence="3" id="KW-1185">Reference proteome</keyword>
<proteinExistence type="predicted"/>
<feature type="region of interest" description="Disordered" evidence="1">
    <location>
        <begin position="1"/>
        <end position="63"/>
    </location>
</feature>
<gene>
    <name evidence="2" type="ORF">BD289DRAFT_114932</name>
</gene>
<evidence type="ECO:0000313" key="3">
    <source>
        <dbReference type="Proteomes" id="UP000241462"/>
    </source>
</evidence>
<protein>
    <submittedName>
        <fullName evidence="2">Uncharacterized protein</fullName>
    </submittedName>
</protein>
<evidence type="ECO:0000313" key="2">
    <source>
        <dbReference type="EMBL" id="PSR78787.1"/>
    </source>
</evidence>
<dbReference type="EMBL" id="KZ678592">
    <property type="protein sequence ID" value="PSR78787.1"/>
    <property type="molecule type" value="Genomic_DNA"/>
</dbReference>
<accession>A0A2T2ZX47</accession>
<reference evidence="2 3" key="1">
    <citation type="journal article" date="2018" name="Mycol. Prog.">
        <title>Coniella lustricola, a new species from submerged detritus.</title>
        <authorList>
            <person name="Raudabaugh D.B."/>
            <person name="Iturriaga T."/>
            <person name="Carver A."/>
            <person name="Mondo S."/>
            <person name="Pangilinan J."/>
            <person name="Lipzen A."/>
            <person name="He G."/>
            <person name="Amirebrahimi M."/>
            <person name="Grigoriev I.V."/>
            <person name="Miller A.N."/>
        </authorList>
    </citation>
    <scope>NUCLEOTIDE SEQUENCE [LARGE SCALE GENOMIC DNA]</scope>
    <source>
        <strain evidence="2 3">B22-T-1</strain>
    </source>
</reference>
<evidence type="ECO:0000256" key="1">
    <source>
        <dbReference type="SAM" id="MobiDB-lite"/>
    </source>
</evidence>